<dbReference type="OrthoDB" id="1734204at2759"/>
<dbReference type="PANTHER" id="PTHR10652">
    <property type="entry name" value="ADENYLYL CYCLASE-ASSOCIATED PROTEIN"/>
    <property type="match status" value="1"/>
</dbReference>
<reference evidence="1" key="1">
    <citation type="submission" date="2019-12" db="EMBL/GenBank/DDBJ databases">
        <authorList>
            <person name="Scholes J."/>
        </authorList>
    </citation>
    <scope>NUCLEOTIDE SEQUENCE</scope>
</reference>
<dbReference type="PANTHER" id="PTHR10652:SF0">
    <property type="entry name" value="ADENYLYL CYCLASE-ASSOCIATED PROTEIN"/>
    <property type="match status" value="1"/>
</dbReference>
<protein>
    <submittedName>
        <fullName evidence="1">Cyclase-associated protein 1</fullName>
    </submittedName>
</protein>
<dbReference type="EMBL" id="CACSLK010027752">
    <property type="protein sequence ID" value="CAA0827648.1"/>
    <property type="molecule type" value="Genomic_DNA"/>
</dbReference>
<dbReference type="Gene3D" id="1.25.40.330">
    <property type="entry name" value="Adenylate cyclase-associated CAP, N-terminal domain"/>
    <property type="match status" value="1"/>
</dbReference>
<keyword evidence="2" id="KW-1185">Reference proteome</keyword>
<dbReference type="AlphaFoldDB" id="A0A9N7RFC9"/>
<evidence type="ECO:0000313" key="1">
    <source>
        <dbReference type="EMBL" id="CAA0827648.1"/>
    </source>
</evidence>
<dbReference type="GO" id="GO:0005737">
    <property type="term" value="C:cytoplasm"/>
    <property type="evidence" value="ECO:0007669"/>
    <property type="project" value="TreeGrafter"/>
</dbReference>
<dbReference type="Proteomes" id="UP001153555">
    <property type="component" value="Unassembled WGS sequence"/>
</dbReference>
<dbReference type="InterPro" id="IPR018106">
    <property type="entry name" value="CAP_CS_N"/>
</dbReference>
<dbReference type="InterPro" id="IPR036222">
    <property type="entry name" value="CAP_N_sf"/>
</dbReference>
<evidence type="ECO:0000313" key="2">
    <source>
        <dbReference type="Proteomes" id="UP001153555"/>
    </source>
</evidence>
<sequence>MDVNLVRRLEAAVARLEAAEDEGGDAFAADPSIAALDDVISQSVGRVTSAAEKIGGQVMDVSNVISEAFNVQSGILGFCDVLISKDAIDEGRRTDFFIHLKTGADSLAALAWIAYTGKDCGMSMPIAHVEECWQTAEFYCNKVGF</sequence>
<dbReference type="GO" id="GO:0003779">
    <property type="term" value="F:actin binding"/>
    <property type="evidence" value="ECO:0007669"/>
    <property type="project" value="InterPro"/>
</dbReference>
<name>A0A9N7RFC9_STRHE</name>
<dbReference type="InterPro" id="IPR001837">
    <property type="entry name" value="Adenylate_cyclase-assoc_CAP"/>
</dbReference>
<dbReference type="GO" id="GO:0007015">
    <property type="term" value="P:actin filament organization"/>
    <property type="evidence" value="ECO:0007669"/>
    <property type="project" value="TreeGrafter"/>
</dbReference>
<dbReference type="InterPro" id="IPR013992">
    <property type="entry name" value="Adenylate_cyclase-assoc_CAP_N"/>
</dbReference>
<accession>A0A9N7RFC9</accession>
<dbReference type="GO" id="GO:0019933">
    <property type="term" value="P:cAMP-mediated signaling"/>
    <property type="evidence" value="ECO:0007669"/>
    <property type="project" value="TreeGrafter"/>
</dbReference>
<dbReference type="PROSITE" id="PS01088">
    <property type="entry name" value="CAP_1"/>
    <property type="match status" value="1"/>
</dbReference>
<dbReference type="Pfam" id="PF01213">
    <property type="entry name" value="CAP_N-CM"/>
    <property type="match status" value="1"/>
</dbReference>
<organism evidence="1 2">
    <name type="scientific">Striga hermonthica</name>
    <name type="common">Purple witchweed</name>
    <name type="synonym">Buchnera hermonthica</name>
    <dbReference type="NCBI Taxonomy" id="68872"/>
    <lineage>
        <taxon>Eukaryota</taxon>
        <taxon>Viridiplantae</taxon>
        <taxon>Streptophyta</taxon>
        <taxon>Embryophyta</taxon>
        <taxon>Tracheophyta</taxon>
        <taxon>Spermatophyta</taxon>
        <taxon>Magnoliopsida</taxon>
        <taxon>eudicotyledons</taxon>
        <taxon>Gunneridae</taxon>
        <taxon>Pentapetalae</taxon>
        <taxon>asterids</taxon>
        <taxon>lamiids</taxon>
        <taxon>Lamiales</taxon>
        <taxon>Orobanchaceae</taxon>
        <taxon>Buchnereae</taxon>
        <taxon>Striga</taxon>
    </lineage>
</organism>
<dbReference type="GO" id="GO:0008179">
    <property type="term" value="F:adenylate cyclase binding"/>
    <property type="evidence" value="ECO:0007669"/>
    <property type="project" value="TreeGrafter"/>
</dbReference>
<comment type="caution">
    <text evidence="1">The sequence shown here is derived from an EMBL/GenBank/DDBJ whole genome shotgun (WGS) entry which is preliminary data.</text>
</comment>
<gene>
    <name evidence="1" type="ORF">SHERM_23343</name>
</gene>
<proteinExistence type="predicted"/>
<dbReference type="SUPFAM" id="SSF101278">
    <property type="entry name" value="N-terminal domain of adenylylcyclase associated protein, CAP"/>
    <property type="match status" value="1"/>
</dbReference>